<sequence length="257" mass="28217">MSEGINNVNLEVVKLRKSLSDAVMGGYLTGYDQRQFELQLTALEQQLEELRASSAPKPKFSFKRKTPQSSPQSLTPAPPTPPPFRTTVAPVPLSVPPASTSLTISSRSYAFLSYSSLPIPSTLPVQSSDLTISDLDHCIVNLLPPLPSKNPTSNGLTFSALHIRNITNSILLLPMLQGSVLLHDMKRCVVVVGCHQYRMHASESVDVYLCIPSNPIIEHCSGIRFGAYPFSLAPEDQQELLKFKTFLISDLSPSPNW</sequence>
<evidence type="ECO:0000256" key="2">
    <source>
        <dbReference type="ARBA" id="ARBA00008848"/>
    </source>
</evidence>
<dbReference type="InterPro" id="IPR016098">
    <property type="entry name" value="CAP/MinC_C"/>
</dbReference>
<keyword evidence="7" id="KW-1185">Reference proteome</keyword>
<evidence type="ECO:0000313" key="7">
    <source>
        <dbReference type="Proteomes" id="UP000027265"/>
    </source>
</evidence>
<evidence type="ECO:0000259" key="5">
    <source>
        <dbReference type="PROSITE" id="PS51329"/>
    </source>
</evidence>
<dbReference type="EMBL" id="KL197806">
    <property type="protein sequence ID" value="KDQ49108.1"/>
    <property type="molecule type" value="Genomic_DNA"/>
</dbReference>
<feature type="domain" description="C-CAP/cofactor C-like" evidence="5">
    <location>
        <begin position="90"/>
        <end position="245"/>
    </location>
</feature>
<dbReference type="GO" id="GO:0007021">
    <property type="term" value="P:tubulin complex assembly"/>
    <property type="evidence" value="ECO:0007669"/>
    <property type="project" value="TreeGrafter"/>
</dbReference>
<dbReference type="OrthoDB" id="194775at2759"/>
<evidence type="ECO:0000256" key="3">
    <source>
        <dbReference type="ARBA" id="ARBA00022490"/>
    </source>
</evidence>
<dbReference type="Gene3D" id="1.20.58.1250">
    <property type="entry name" value="Tubulin Binding Cofactor C, N-terminal domain"/>
    <property type="match status" value="1"/>
</dbReference>
<dbReference type="GO" id="GO:0007023">
    <property type="term" value="P:post-chaperonin tubulin folding pathway"/>
    <property type="evidence" value="ECO:0007669"/>
    <property type="project" value="InterPro"/>
</dbReference>
<evidence type="ECO:0000256" key="1">
    <source>
        <dbReference type="ARBA" id="ARBA00004496"/>
    </source>
</evidence>
<dbReference type="InterPro" id="IPR012945">
    <property type="entry name" value="Tubulin-bd_cofactor_C_dom"/>
</dbReference>
<dbReference type="InterPro" id="IPR038397">
    <property type="entry name" value="TBCC_N_sf"/>
</dbReference>
<evidence type="ECO:0000256" key="4">
    <source>
        <dbReference type="SAM" id="MobiDB-lite"/>
    </source>
</evidence>
<dbReference type="STRING" id="933084.A0A067P2F3"/>
<dbReference type="PANTHER" id="PTHR15139:SF0">
    <property type="entry name" value="TUBULIN-SPECIFIC CHAPERONE C"/>
    <property type="match status" value="1"/>
</dbReference>
<dbReference type="Gene3D" id="2.160.20.70">
    <property type="match status" value="1"/>
</dbReference>
<evidence type="ECO:0000313" key="6">
    <source>
        <dbReference type="EMBL" id="KDQ49108.1"/>
    </source>
</evidence>
<dbReference type="Pfam" id="PF07986">
    <property type="entry name" value="TBCC"/>
    <property type="match status" value="1"/>
</dbReference>
<dbReference type="PROSITE" id="PS51329">
    <property type="entry name" value="C_CAP_COFACTOR_C"/>
    <property type="match status" value="1"/>
</dbReference>
<dbReference type="InterPro" id="IPR017901">
    <property type="entry name" value="C-CAP_CF_C-like"/>
</dbReference>
<reference evidence="7" key="1">
    <citation type="journal article" date="2014" name="Proc. Natl. Acad. Sci. U.S.A.">
        <title>Extensive sampling of basidiomycete genomes demonstrates inadequacy of the white-rot/brown-rot paradigm for wood decay fungi.</title>
        <authorList>
            <person name="Riley R."/>
            <person name="Salamov A.A."/>
            <person name="Brown D.W."/>
            <person name="Nagy L.G."/>
            <person name="Floudas D."/>
            <person name="Held B.W."/>
            <person name="Levasseur A."/>
            <person name="Lombard V."/>
            <person name="Morin E."/>
            <person name="Otillar R."/>
            <person name="Lindquist E.A."/>
            <person name="Sun H."/>
            <person name="LaButti K.M."/>
            <person name="Schmutz J."/>
            <person name="Jabbour D."/>
            <person name="Luo H."/>
            <person name="Baker S.E."/>
            <person name="Pisabarro A.G."/>
            <person name="Walton J.D."/>
            <person name="Blanchette R.A."/>
            <person name="Henrissat B."/>
            <person name="Martin F."/>
            <person name="Cullen D."/>
            <person name="Hibbett D.S."/>
            <person name="Grigoriev I.V."/>
        </authorList>
    </citation>
    <scope>NUCLEOTIDE SEQUENCE [LARGE SCALE GENOMIC DNA]</scope>
    <source>
        <strain evidence="7">MUCL 33604</strain>
    </source>
</reference>
<dbReference type="HOGENOM" id="CLU_032612_0_0_1"/>
<organism evidence="6 7">
    <name type="scientific">Jaapia argillacea MUCL 33604</name>
    <dbReference type="NCBI Taxonomy" id="933084"/>
    <lineage>
        <taxon>Eukaryota</taxon>
        <taxon>Fungi</taxon>
        <taxon>Dikarya</taxon>
        <taxon>Basidiomycota</taxon>
        <taxon>Agaricomycotina</taxon>
        <taxon>Agaricomycetes</taxon>
        <taxon>Agaricomycetidae</taxon>
        <taxon>Jaapiales</taxon>
        <taxon>Jaapiaceae</taxon>
        <taxon>Jaapia</taxon>
    </lineage>
</organism>
<name>A0A067P2F3_9AGAM</name>
<gene>
    <name evidence="6" type="ORF">JAAARDRAFT_201129</name>
</gene>
<protein>
    <recommendedName>
        <fullName evidence="5">C-CAP/cofactor C-like domain-containing protein</fullName>
    </recommendedName>
</protein>
<dbReference type="PANTHER" id="PTHR15139">
    <property type="entry name" value="TUBULIN FOLDING COFACTOR C"/>
    <property type="match status" value="1"/>
</dbReference>
<feature type="region of interest" description="Disordered" evidence="4">
    <location>
        <begin position="54"/>
        <end position="86"/>
    </location>
</feature>
<dbReference type="InParanoid" id="A0A067P2F3"/>
<dbReference type="GO" id="GO:0005737">
    <property type="term" value="C:cytoplasm"/>
    <property type="evidence" value="ECO:0007669"/>
    <property type="project" value="UniProtKB-SubCell"/>
</dbReference>
<dbReference type="InterPro" id="IPR027684">
    <property type="entry name" value="TBCC"/>
</dbReference>
<accession>A0A067P2F3</accession>
<comment type="subcellular location">
    <subcellularLocation>
        <location evidence="1">Cytoplasm</location>
    </subcellularLocation>
</comment>
<dbReference type="Proteomes" id="UP000027265">
    <property type="component" value="Unassembled WGS sequence"/>
</dbReference>
<dbReference type="AlphaFoldDB" id="A0A067P2F3"/>
<keyword evidence="3" id="KW-0963">Cytoplasm</keyword>
<comment type="similarity">
    <text evidence="2">Belongs to the TBCC family.</text>
</comment>
<proteinExistence type="inferred from homology"/>